<evidence type="ECO:0000256" key="5">
    <source>
        <dbReference type="ARBA" id="ARBA00048594"/>
    </source>
</evidence>
<evidence type="ECO:0000256" key="2">
    <source>
        <dbReference type="ARBA" id="ARBA00005790"/>
    </source>
</evidence>
<dbReference type="InterPro" id="IPR008145">
    <property type="entry name" value="GK/Ca_channel_bsu"/>
</dbReference>
<dbReference type="CDD" id="cd00071">
    <property type="entry name" value="GMPK"/>
    <property type="match status" value="1"/>
</dbReference>
<comment type="function">
    <text evidence="1">Essential for recycling GMP and indirectly, cGMP.</text>
</comment>
<comment type="similarity">
    <text evidence="2">Belongs to the guanylate kinase family.</text>
</comment>
<dbReference type="InterPro" id="IPR020590">
    <property type="entry name" value="Guanylate_kinase_CS"/>
</dbReference>
<protein>
    <submittedName>
        <fullName evidence="7">Guanylate kinase</fullName>
    </submittedName>
</protein>
<dbReference type="Proteomes" id="UP000220397">
    <property type="component" value="Unassembled WGS sequence"/>
</dbReference>
<sequence length="182" mass="20839">MEKEIFILVGPSGSGKTTLGKTLEERMDIPEVISHTTRKPRAGEVDGKDYYFVSNKTFDELDKIESVVYAGNSYCVSREEIDTKLKKHDRIYVVTDINGAMQVKKAYGEIVTIIFISLSLIRMGWRMFKRGDSFKKIKDRILYCVRNNEGKNHIHADYVIVNNHFDKSVQELNKIVSKGIAN</sequence>
<evidence type="ECO:0000313" key="8">
    <source>
        <dbReference type="Proteomes" id="UP000220397"/>
    </source>
</evidence>
<dbReference type="PANTHER" id="PTHR23117">
    <property type="entry name" value="GUANYLATE KINASE-RELATED"/>
    <property type="match status" value="1"/>
</dbReference>
<comment type="catalytic activity">
    <reaction evidence="5">
        <text>GMP + ATP = GDP + ADP</text>
        <dbReference type="Rhea" id="RHEA:20780"/>
        <dbReference type="ChEBI" id="CHEBI:30616"/>
        <dbReference type="ChEBI" id="CHEBI:58115"/>
        <dbReference type="ChEBI" id="CHEBI:58189"/>
        <dbReference type="ChEBI" id="CHEBI:456216"/>
        <dbReference type="EC" id="2.7.4.8"/>
    </reaction>
</comment>
<comment type="caution">
    <text evidence="7">The sequence shown here is derived from an EMBL/GenBank/DDBJ whole genome shotgun (WGS) entry which is preliminary data.</text>
</comment>
<evidence type="ECO:0000259" key="6">
    <source>
        <dbReference type="PROSITE" id="PS50052"/>
    </source>
</evidence>
<name>A0A9X6VCP6_BACTU</name>
<dbReference type="SMART" id="SM00072">
    <property type="entry name" value="GuKc"/>
    <property type="match status" value="1"/>
</dbReference>
<dbReference type="InterPro" id="IPR027417">
    <property type="entry name" value="P-loop_NTPase"/>
</dbReference>
<dbReference type="GO" id="GO:0005829">
    <property type="term" value="C:cytosol"/>
    <property type="evidence" value="ECO:0007669"/>
    <property type="project" value="TreeGrafter"/>
</dbReference>
<evidence type="ECO:0000256" key="1">
    <source>
        <dbReference type="ARBA" id="ARBA00003531"/>
    </source>
</evidence>
<dbReference type="Gene3D" id="3.30.63.10">
    <property type="entry name" value="Guanylate Kinase phosphate binding domain"/>
    <property type="match status" value="1"/>
</dbReference>
<evidence type="ECO:0000256" key="3">
    <source>
        <dbReference type="ARBA" id="ARBA00022679"/>
    </source>
</evidence>
<reference evidence="7 8" key="1">
    <citation type="submission" date="2017-09" db="EMBL/GenBank/DDBJ databases">
        <title>Large-scale bioinformatics analysis of Bacillus genomes uncovers conserved roles of natural products in bacterial physiology.</title>
        <authorList>
            <consortium name="Agbiome Team Llc"/>
            <person name="Bleich R.M."/>
            <person name="Kirk G.J."/>
            <person name="Santa Maria K.C."/>
            <person name="Allen S.E."/>
            <person name="Farag S."/>
            <person name="Shank E.A."/>
            <person name="Bowers A."/>
        </authorList>
    </citation>
    <scope>NUCLEOTIDE SEQUENCE [LARGE SCALE GENOMIC DNA]</scope>
    <source>
        <strain evidence="7 8">AFS015413</strain>
    </source>
</reference>
<proteinExistence type="inferred from homology"/>
<dbReference type="PANTHER" id="PTHR23117:SF13">
    <property type="entry name" value="GUANYLATE KINASE"/>
    <property type="match status" value="1"/>
</dbReference>
<dbReference type="RefSeq" id="WP_098368932.1">
    <property type="nucleotide sequence ID" value="NZ_JARSYC010000030.1"/>
</dbReference>
<dbReference type="GO" id="GO:0004385">
    <property type="term" value="F:GMP kinase activity"/>
    <property type="evidence" value="ECO:0007669"/>
    <property type="project" value="UniProtKB-EC"/>
</dbReference>
<evidence type="ECO:0000313" key="7">
    <source>
        <dbReference type="EMBL" id="PFB08118.1"/>
    </source>
</evidence>
<accession>A0A9X6VCP6</accession>
<organism evidence="7 8">
    <name type="scientific">Bacillus thuringiensis</name>
    <dbReference type="NCBI Taxonomy" id="1428"/>
    <lineage>
        <taxon>Bacteria</taxon>
        <taxon>Bacillati</taxon>
        <taxon>Bacillota</taxon>
        <taxon>Bacilli</taxon>
        <taxon>Bacillales</taxon>
        <taxon>Bacillaceae</taxon>
        <taxon>Bacillus</taxon>
        <taxon>Bacillus cereus group</taxon>
    </lineage>
</organism>
<dbReference type="PROSITE" id="PS00856">
    <property type="entry name" value="GUANYLATE_KINASE_1"/>
    <property type="match status" value="1"/>
</dbReference>
<dbReference type="SUPFAM" id="SSF52540">
    <property type="entry name" value="P-loop containing nucleoside triphosphate hydrolases"/>
    <property type="match status" value="1"/>
</dbReference>
<dbReference type="InterPro" id="IPR008144">
    <property type="entry name" value="Guanylate_kin-like_dom"/>
</dbReference>
<dbReference type="Pfam" id="PF00625">
    <property type="entry name" value="Guanylate_kin"/>
    <property type="match status" value="1"/>
</dbReference>
<keyword evidence="4 7" id="KW-0418">Kinase</keyword>
<dbReference type="AlphaFoldDB" id="A0A9X6VCP6"/>
<dbReference type="Gene3D" id="3.40.50.300">
    <property type="entry name" value="P-loop containing nucleotide triphosphate hydrolases"/>
    <property type="match status" value="1"/>
</dbReference>
<gene>
    <name evidence="7" type="ORF">CN398_10405</name>
</gene>
<dbReference type="PROSITE" id="PS50052">
    <property type="entry name" value="GUANYLATE_KINASE_2"/>
    <property type="match status" value="1"/>
</dbReference>
<keyword evidence="3" id="KW-0808">Transferase</keyword>
<feature type="domain" description="Guanylate kinase-like" evidence="6">
    <location>
        <begin position="3"/>
        <end position="177"/>
    </location>
</feature>
<evidence type="ECO:0000256" key="4">
    <source>
        <dbReference type="ARBA" id="ARBA00022777"/>
    </source>
</evidence>
<dbReference type="EMBL" id="NTUS01000026">
    <property type="protein sequence ID" value="PFB08118.1"/>
    <property type="molecule type" value="Genomic_DNA"/>
</dbReference>